<feature type="transmembrane region" description="Helical" evidence="1">
    <location>
        <begin position="250"/>
        <end position="272"/>
    </location>
</feature>
<dbReference type="AlphaFoldDB" id="A0A3E3HZ55"/>
<dbReference type="GeneID" id="97989299"/>
<evidence type="ECO:0000256" key="1">
    <source>
        <dbReference type="SAM" id="Phobius"/>
    </source>
</evidence>
<evidence type="ECO:0000313" key="2">
    <source>
        <dbReference type="EMBL" id="RGE57111.1"/>
    </source>
</evidence>
<feature type="transmembrane region" description="Helical" evidence="1">
    <location>
        <begin position="221"/>
        <end position="243"/>
    </location>
</feature>
<proteinExistence type="predicted"/>
<feature type="transmembrane region" description="Helical" evidence="1">
    <location>
        <begin position="292"/>
        <end position="318"/>
    </location>
</feature>
<gene>
    <name evidence="2" type="ORF">DXC51_21140</name>
</gene>
<reference evidence="2 3" key="1">
    <citation type="submission" date="2018-08" db="EMBL/GenBank/DDBJ databases">
        <title>A genome reference for cultivated species of the human gut microbiota.</title>
        <authorList>
            <person name="Zou Y."/>
            <person name="Xue W."/>
            <person name="Luo G."/>
        </authorList>
    </citation>
    <scope>NUCLEOTIDE SEQUENCE [LARGE SCALE GENOMIC DNA]</scope>
    <source>
        <strain evidence="2 3">TF05-5AC</strain>
    </source>
</reference>
<name>A0A3E3HZ55_9FIRM</name>
<feature type="transmembrane region" description="Helical" evidence="1">
    <location>
        <begin position="192"/>
        <end position="215"/>
    </location>
</feature>
<comment type="caution">
    <text evidence="2">The sequence shown here is derived from an EMBL/GenBank/DDBJ whole genome shotgun (WGS) entry which is preliminary data.</text>
</comment>
<keyword evidence="1" id="KW-0812">Transmembrane</keyword>
<keyword evidence="1" id="KW-1133">Transmembrane helix</keyword>
<evidence type="ECO:0000313" key="3">
    <source>
        <dbReference type="Proteomes" id="UP000260812"/>
    </source>
</evidence>
<keyword evidence="3" id="KW-1185">Reference proteome</keyword>
<feature type="transmembrane region" description="Helical" evidence="1">
    <location>
        <begin position="21"/>
        <end position="43"/>
    </location>
</feature>
<organism evidence="2 3">
    <name type="scientific">Eisenbergiella massiliensis</name>
    <dbReference type="NCBI Taxonomy" id="1720294"/>
    <lineage>
        <taxon>Bacteria</taxon>
        <taxon>Bacillati</taxon>
        <taxon>Bacillota</taxon>
        <taxon>Clostridia</taxon>
        <taxon>Lachnospirales</taxon>
        <taxon>Lachnospiraceae</taxon>
        <taxon>Eisenbergiella</taxon>
    </lineage>
</organism>
<dbReference type="Proteomes" id="UP000260812">
    <property type="component" value="Unassembled WGS sequence"/>
</dbReference>
<dbReference type="PROSITE" id="PS51257">
    <property type="entry name" value="PROKAR_LIPOPROTEIN"/>
    <property type="match status" value="1"/>
</dbReference>
<dbReference type="RefSeq" id="WP_117545358.1">
    <property type="nucleotide sequence ID" value="NZ_QVLV01000018.1"/>
</dbReference>
<accession>A0A3E3HZ55</accession>
<feature type="transmembrane region" description="Helical" evidence="1">
    <location>
        <begin position="146"/>
        <end position="164"/>
    </location>
</feature>
<protein>
    <submittedName>
        <fullName evidence="2">ABC transporter permease</fullName>
    </submittedName>
</protein>
<sequence>MWRGFLALLKKDFKLMLSGRFFLLALGSLILYSCYINFVYINLDQNIYLVYLYDPLHTQSTASAEITEVDSIEKLQAESRDGYAVGIDASNGTPEIIMVSSGIDSTDRYRAVYANFLLSPKLHTAAEIIGQDNKEMKNRREITCEFLFFELTAVGFLGLASLLFKEKQMGLIRVHGVLPVGKTAFIASKLGLFLLSDLVFATLLTVINLGIPVGLSVLPHVLLQTGILSMFMALAGFFCAMLLPGFRQFSLLYLVLAVFITTPVFLAGQTGIAWDWIKYYPMYPLFMAMKNAYWGVSAANGIYYTICGLTMIALFLLVRRVLVCEMAKEG</sequence>
<dbReference type="EMBL" id="QVLV01000018">
    <property type="protein sequence ID" value="RGE57111.1"/>
    <property type="molecule type" value="Genomic_DNA"/>
</dbReference>
<keyword evidence="1" id="KW-0472">Membrane</keyword>